<dbReference type="EMBL" id="VJMJ01000153">
    <property type="protein sequence ID" value="KAF0730507.1"/>
    <property type="molecule type" value="Genomic_DNA"/>
</dbReference>
<dbReference type="InterPro" id="IPR028034">
    <property type="entry name" value="HU-CCDC81"/>
</dbReference>
<dbReference type="VEuPathDB" id="FungiDB:AeMF1_015875"/>
<evidence type="ECO:0000313" key="6">
    <source>
        <dbReference type="Proteomes" id="UP000481153"/>
    </source>
</evidence>
<sequence>MYTLRHLLSDCSGKMTRTSCAAEKKKETLEEVWMAFNAWVESRYNEGKGVNAAPFCKISWETVTISRNTRKLRPIFVVHDTYAKTYGLRTKKRITAPILATLEDINFTKIAIKFSKNLSKDTVFSGMRDLVHKIGEIASTGAQMSIEMTIGKIVAKNRAIHMLFDPKHFPKTLENIATMSTTSTAPSVLGDLADFDILLDDASNQGDELEQLVVTPRQPPTPRPPKPMIPQQQPSPRHNPEVAPPTISQLRSPRPSPRPASRNGVGYSSVEVPSKDYTTMTLSPPQLRQHASFKEPSFDFSFKEIMKKELERSGSSCESDSRTSSVSEAAYERYIARIEKEVEMEAQHAMDIHRHHIKDLDEIAAEKRKKRQNAERLQAAIREQMVATNKLREMERKEVNGNDPSENTFLSHSHHSRMGFNSPDSLKQNQTNMHQYLDAQIREKERMKREARTQELDDDKQFLAKLERDIQQDREYVLSEQNRQRQILTQAWEKDHSIKSATKQSRKIMNERIKSAIATSPIRQSAVQQLDDGKEDYSVGYDIRAKSSGK</sequence>
<evidence type="ECO:0000259" key="3">
    <source>
        <dbReference type="Pfam" id="PF14908"/>
    </source>
</evidence>
<evidence type="ECO:0000259" key="4">
    <source>
        <dbReference type="Pfam" id="PF18289"/>
    </source>
</evidence>
<dbReference type="Pfam" id="PF18289">
    <property type="entry name" value="HU-CCDC81_euk_2"/>
    <property type="match status" value="1"/>
</dbReference>
<name>A0A6G0WSV2_9STRA</name>
<dbReference type="PANTHER" id="PTHR14362">
    <property type="entry name" value="COILED-COIL DOMAIN-CONTAINING PROTEIN 81"/>
    <property type="match status" value="1"/>
</dbReference>
<gene>
    <name evidence="5" type="ORF">Ae201684_011931</name>
</gene>
<feature type="region of interest" description="Disordered" evidence="2">
    <location>
        <begin position="215"/>
        <end position="290"/>
    </location>
</feature>
<keyword evidence="1" id="KW-0175">Coiled coil</keyword>
<feature type="compositionally biased region" description="Polar residues" evidence="2">
    <location>
        <begin position="276"/>
        <end position="286"/>
    </location>
</feature>
<keyword evidence="6" id="KW-1185">Reference proteome</keyword>
<feature type="coiled-coil region" evidence="1">
    <location>
        <begin position="357"/>
        <end position="397"/>
    </location>
</feature>
<proteinExistence type="predicted"/>
<evidence type="ECO:0000313" key="5">
    <source>
        <dbReference type="EMBL" id="KAF0730507.1"/>
    </source>
</evidence>
<feature type="compositionally biased region" description="Pro residues" evidence="2">
    <location>
        <begin position="217"/>
        <end position="228"/>
    </location>
</feature>
<accession>A0A6G0WSV2</accession>
<dbReference type="InterPro" id="IPR026295">
    <property type="entry name" value="CCD81"/>
</dbReference>
<dbReference type="AlphaFoldDB" id="A0A6G0WSV2"/>
<feature type="region of interest" description="Disordered" evidence="2">
    <location>
        <begin position="398"/>
        <end position="428"/>
    </location>
</feature>
<evidence type="ECO:0000256" key="2">
    <source>
        <dbReference type="SAM" id="MobiDB-lite"/>
    </source>
</evidence>
<reference evidence="5 6" key="1">
    <citation type="submission" date="2019-07" db="EMBL/GenBank/DDBJ databases">
        <title>Genomics analysis of Aphanomyces spp. identifies a new class of oomycete effector associated with host adaptation.</title>
        <authorList>
            <person name="Gaulin E."/>
        </authorList>
    </citation>
    <scope>NUCLEOTIDE SEQUENCE [LARGE SCALE GENOMIC DNA]</scope>
    <source>
        <strain evidence="5 6">ATCC 201684</strain>
    </source>
</reference>
<dbReference type="Proteomes" id="UP000481153">
    <property type="component" value="Unassembled WGS sequence"/>
</dbReference>
<feature type="domain" description="CCDC81 HU" evidence="4">
    <location>
        <begin position="103"/>
        <end position="176"/>
    </location>
</feature>
<dbReference type="PANTHER" id="PTHR14362:SF2">
    <property type="entry name" value="COILED-COIL DOMAIN-CONTAINING PROTEIN 81"/>
    <property type="match status" value="1"/>
</dbReference>
<dbReference type="InterPro" id="IPR040673">
    <property type="entry name" value="CCDC81_HU_dom_2"/>
</dbReference>
<evidence type="ECO:0000256" key="1">
    <source>
        <dbReference type="SAM" id="Coils"/>
    </source>
</evidence>
<comment type="caution">
    <text evidence="5">The sequence shown here is derived from an EMBL/GenBank/DDBJ whole genome shotgun (WGS) entry which is preliminary data.</text>
</comment>
<evidence type="ECO:0008006" key="7">
    <source>
        <dbReference type="Google" id="ProtNLM"/>
    </source>
</evidence>
<dbReference type="Pfam" id="PF14908">
    <property type="entry name" value="HU-CCDC81_euk_1"/>
    <property type="match status" value="1"/>
</dbReference>
<feature type="compositionally biased region" description="Polar residues" evidence="2">
    <location>
        <begin position="402"/>
        <end position="411"/>
    </location>
</feature>
<dbReference type="GO" id="GO:0005815">
    <property type="term" value="C:microtubule organizing center"/>
    <property type="evidence" value="ECO:0007669"/>
    <property type="project" value="TreeGrafter"/>
</dbReference>
<protein>
    <recommendedName>
        <fullName evidence="7">CCDC81 HU domain-containing protein</fullName>
    </recommendedName>
</protein>
<organism evidence="5 6">
    <name type="scientific">Aphanomyces euteiches</name>
    <dbReference type="NCBI Taxonomy" id="100861"/>
    <lineage>
        <taxon>Eukaryota</taxon>
        <taxon>Sar</taxon>
        <taxon>Stramenopiles</taxon>
        <taxon>Oomycota</taxon>
        <taxon>Saprolegniomycetes</taxon>
        <taxon>Saprolegniales</taxon>
        <taxon>Verrucalvaceae</taxon>
        <taxon>Aphanomyces</taxon>
    </lineage>
</organism>
<feature type="domain" description="CCDC81 HU" evidence="3">
    <location>
        <begin position="21"/>
        <end position="88"/>
    </location>
</feature>